<keyword evidence="4 12" id="KW-0808">Transferase</keyword>
<comment type="function">
    <text evidence="7">Catalyzes the glycosylation of 4,4'-diaponeurosporenoate, i.e. the esterification of glucose at the C1'' position with the carboxyl group of 4,4'-diaponeurosporenic acid, to form glycosyl-4,4'-diaponeurosporenoate. This is a step in the biosynthesis of staphyloxanthin, an orange pigment present in most staphylococci strains.</text>
</comment>
<reference evidence="13" key="1">
    <citation type="submission" date="2016-11" db="EMBL/GenBank/DDBJ databases">
        <authorList>
            <person name="Varghese N."/>
            <person name="Submissions S."/>
        </authorList>
    </citation>
    <scope>NUCLEOTIDE SEQUENCE [LARGE SCALE GENOMIC DNA]</scope>
    <source>
        <strain evidence="13">DSM 18095</strain>
    </source>
</reference>
<comment type="similarity">
    <text evidence="9">Belongs to the glycosyltransferase 2 family. CrtQ subfamily.</text>
</comment>
<evidence type="ECO:0000256" key="4">
    <source>
        <dbReference type="ARBA" id="ARBA00022679"/>
    </source>
</evidence>
<keyword evidence="13" id="KW-1185">Reference proteome</keyword>
<gene>
    <name evidence="12" type="ORF">SAMN02745784_01613</name>
</gene>
<dbReference type="SUPFAM" id="SSF53448">
    <property type="entry name" value="Nucleotide-diphospho-sugar transferases"/>
    <property type="match status" value="1"/>
</dbReference>
<dbReference type="InterPro" id="IPR029044">
    <property type="entry name" value="Nucleotide-diphossugar_trans"/>
</dbReference>
<evidence type="ECO:0000256" key="1">
    <source>
        <dbReference type="ARBA" id="ARBA00004236"/>
    </source>
</evidence>
<organism evidence="12 13">
    <name type="scientific">Tissierella praeacuta DSM 18095</name>
    <dbReference type="NCBI Taxonomy" id="1123404"/>
    <lineage>
        <taxon>Bacteria</taxon>
        <taxon>Bacillati</taxon>
        <taxon>Bacillota</taxon>
        <taxon>Tissierellia</taxon>
        <taxon>Tissierellales</taxon>
        <taxon>Tissierellaceae</taxon>
        <taxon>Tissierella</taxon>
    </lineage>
</organism>
<evidence type="ECO:0000256" key="2">
    <source>
        <dbReference type="ARBA" id="ARBA00022475"/>
    </source>
</evidence>
<dbReference type="GeneID" id="90993663"/>
<comment type="pathway">
    <text evidence="8">Carotenoid biosynthesis; staphyloxanthin biosynthesis; staphyloxanthin from farnesyl diphosphate: step 4/5.</text>
</comment>
<evidence type="ECO:0000256" key="5">
    <source>
        <dbReference type="ARBA" id="ARBA00022746"/>
    </source>
</evidence>
<name>A0A1M4VSX5_9FIRM</name>
<evidence type="ECO:0000313" key="13">
    <source>
        <dbReference type="Proteomes" id="UP000184114"/>
    </source>
</evidence>
<dbReference type="GO" id="GO:0016757">
    <property type="term" value="F:glycosyltransferase activity"/>
    <property type="evidence" value="ECO:0007669"/>
    <property type="project" value="UniProtKB-KW"/>
</dbReference>
<evidence type="ECO:0000313" key="12">
    <source>
        <dbReference type="EMBL" id="SHE72038.1"/>
    </source>
</evidence>
<comment type="subcellular location">
    <subcellularLocation>
        <location evidence="1">Cell membrane</location>
    </subcellularLocation>
</comment>
<keyword evidence="6" id="KW-0472">Membrane</keyword>
<dbReference type="NCBIfam" id="TIGR04283">
    <property type="entry name" value="glyco_like_mftF"/>
    <property type="match status" value="1"/>
</dbReference>
<feature type="domain" description="Glycosyltransferase 2-like" evidence="11">
    <location>
        <begin position="3"/>
        <end position="149"/>
    </location>
</feature>
<keyword evidence="5" id="KW-0125">Carotenoid biosynthesis</keyword>
<dbReference type="GO" id="GO:0016117">
    <property type="term" value="P:carotenoid biosynthetic process"/>
    <property type="evidence" value="ECO:0007669"/>
    <property type="project" value="UniProtKB-KW"/>
</dbReference>
<dbReference type="PANTHER" id="PTHR43646:SF2">
    <property type="entry name" value="GLYCOSYLTRANSFERASE 2-LIKE DOMAIN-CONTAINING PROTEIN"/>
    <property type="match status" value="1"/>
</dbReference>
<dbReference type="GO" id="GO:0005886">
    <property type="term" value="C:plasma membrane"/>
    <property type="evidence" value="ECO:0007669"/>
    <property type="project" value="UniProtKB-SubCell"/>
</dbReference>
<dbReference type="STRING" id="1123404.SAMN02745784_01613"/>
<sequence>MISIIVPVLNEEKTIKENLENLIKLNGDKEIIVVDGGSTDKTVNISKEYAIVINSPKGRARQMNTGAKMAKGEILWFIHSDSKLDENSIVEIEKTIEKGYIGGCFKLYFYDLHTRFMKYVANSSNRRAKYLKLIFGDQGIFMRKDIFEKLNGYKDMELMEDWEFSCRIHKLGRMKVLDKKIGTSARRFKKDGELRTLLLMHKIKILYILGTPTDKLAKIYKRVR</sequence>
<dbReference type="CDD" id="cd02522">
    <property type="entry name" value="GT_2_like_a"/>
    <property type="match status" value="1"/>
</dbReference>
<evidence type="ECO:0000256" key="9">
    <source>
        <dbReference type="ARBA" id="ARBA00038120"/>
    </source>
</evidence>
<dbReference type="RefSeq" id="WP_072975177.1">
    <property type="nucleotide sequence ID" value="NZ_FQTY01000005.1"/>
</dbReference>
<evidence type="ECO:0000256" key="7">
    <source>
        <dbReference type="ARBA" id="ARBA00037281"/>
    </source>
</evidence>
<evidence type="ECO:0000256" key="6">
    <source>
        <dbReference type="ARBA" id="ARBA00023136"/>
    </source>
</evidence>
<dbReference type="InterPro" id="IPR026461">
    <property type="entry name" value="Trfase_2_rSAM/seldom_assoc"/>
</dbReference>
<dbReference type="PANTHER" id="PTHR43646">
    <property type="entry name" value="GLYCOSYLTRANSFERASE"/>
    <property type="match status" value="1"/>
</dbReference>
<dbReference type="AlphaFoldDB" id="A0A1M4VSX5"/>
<dbReference type="Pfam" id="PF00535">
    <property type="entry name" value="Glycos_transf_2"/>
    <property type="match status" value="1"/>
</dbReference>
<evidence type="ECO:0000256" key="8">
    <source>
        <dbReference type="ARBA" id="ARBA00037904"/>
    </source>
</evidence>
<evidence type="ECO:0000256" key="10">
    <source>
        <dbReference type="ARBA" id="ARBA00040345"/>
    </source>
</evidence>
<evidence type="ECO:0000259" key="11">
    <source>
        <dbReference type="Pfam" id="PF00535"/>
    </source>
</evidence>
<keyword evidence="2" id="KW-1003">Cell membrane</keyword>
<proteinExistence type="inferred from homology"/>
<accession>A0A1M4VSX5</accession>
<keyword evidence="3" id="KW-0328">Glycosyltransferase</keyword>
<protein>
    <recommendedName>
        <fullName evidence="10">4,4'-diaponeurosporenoate glycosyltransferase</fullName>
    </recommendedName>
</protein>
<dbReference type="InterPro" id="IPR001173">
    <property type="entry name" value="Glyco_trans_2-like"/>
</dbReference>
<dbReference type="Gene3D" id="3.90.550.10">
    <property type="entry name" value="Spore Coat Polysaccharide Biosynthesis Protein SpsA, Chain A"/>
    <property type="match status" value="1"/>
</dbReference>
<dbReference type="EMBL" id="FQTY01000005">
    <property type="protein sequence ID" value="SHE72038.1"/>
    <property type="molecule type" value="Genomic_DNA"/>
</dbReference>
<evidence type="ECO:0000256" key="3">
    <source>
        <dbReference type="ARBA" id="ARBA00022676"/>
    </source>
</evidence>
<dbReference type="Proteomes" id="UP000184114">
    <property type="component" value="Unassembled WGS sequence"/>
</dbReference>